<name>A0A2Z3GTF9_9BACT</name>
<dbReference type="GO" id="GO:0006352">
    <property type="term" value="P:DNA-templated transcription initiation"/>
    <property type="evidence" value="ECO:0007669"/>
    <property type="project" value="InterPro"/>
</dbReference>
<proteinExistence type="predicted"/>
<dbReference type="EMBL" id="CP025958">
    <property type="protein sequence ID" value="AWM36558.1"/>
    <property type="molecule type" value="Genomic_DNA"/>
</dbReference>
<dbReference type="OrthoDB" id="254728at2"/>
<feature type="region of interest" description="Disordered" evidence="1">
    <location>
        <begin position="1"/>
        <end position="20"/>
    </location>
</feature>
<feature type="domain" description="RNA polymerase sigma-70 region 2" evidence="2">
    <location>
        <begin position="43"/>
        <end position="111"/>
    </location>
</feature>
<keyword evidence="4" id="KW-1185">Reference proteome</keyword>
<evidence type="ECO:0000259" key="2">
    <source>
        <dbReference type="Pfam" id="PF04542"/>
    </source>
</evidence>
<dbReference type="InterPro" id="IPR007627">
    <property type="entry name" value="RNA_pol_sigma70_r2"/>
</dbReference>
<dbReference type="Proteomes" id="UP000245802">
    <property type="component" value="Chromosome"/>
</dbReference>
<evidence type="ECO:0000313" key="4">
    <source>
        <dbReference type="Proteomes" id="UP000245802"/>
    </source>
</evidence>
<evidence type="ECO:0000313" key="3">
    <source>
        <dbReference type="EMBL" id="AWM36558.1"/>
    </source>
</evidence>
<dbReference type="Pfam" id="PF04542">
    <property type="entry name" value="Sigma70_r2"/>
    <property type="match status" value="1"/>
</dbReference>
<organism evidence="3 4">
    <name type="scientific">Gemmata obscuriglobus</name>
    <dbReference type="NCBI Taxonomy" id="114"/>
    <lineage>
        <taxon>Bacteria</taxon>
        <taxon>Pseudomonadati</taxon>
        <taxon>Planctomycetota</taxon>
        <taxon>Planctomycetia</taxon>
        <taxon>Gemmatales</taxon>
        <taxon>Gemmataceae</taxon>
        <taxon>Gemmata</taxon>
    </lineage>
</organism>
<protein>
    <submittedName>
        <fullName evidence="3">Sigma-70 family RNA polymerase sigma factor</fullName>
    </submittedName>
</protein>
<dbReference type="AlphaFoldDB" id="A0A2Z3GTF9"/>
<dbReference type="InterPro" id="IPR013325">
    <property type="entry name" value="RNA_pol_sigma_r2"/>
</dbReference>
<evidence type="ECO:0000256" key="1">
    <source>
        <dbReference type="SAM" id="MobiDB-lite"/>
    </source>
</evidence>
<dbReference type="SUPFAM" id="SSF88946">
    <property type="entry name" value="Sigma2 domain of RNA polymerase sigma factors"/>
    <property type="match status" value="1"/>
</dbReference>
<dbReference type="KEGG" id="gog:C1280_05645"/>
<dbReference type="Gene3D" id="1.10.1740.10">
    <property type="match status" value="1"/>
</dbReference>
<gene>
    <name evidence="3" type="ORF">C1280_05645</name>
</gene>
<reference evidence="3 4" key="1">
    <citation type="submission" date="2018-01" db="EMBL/GenBank/DDBJ databases">
        <title>G. obscuriglobus.</title>
        <authorList>
            <person name="Franke J."/>
            <person name="Blomberg W."/>
            <person name="Selmecki A."/>
        </authorList>
    </citation>
    <scope>NUCLEOTIDE SEQUENCE [LARGE SCALE GENOMIC DNA]</scope>
    <source>
        <strain evidence="3 4">DSM 5831</strain>
    </source>
</reference>
<dbReference type="GO" id="GO:0003700">
    <property type="term" value="F:DNA-binding transcription factor activity"/>
    <property type="evidence" value="ECO:0007669"/>
    <property type="project" value="InterPro"/>
</dbReference>
<accession>A0A2Z3GTF9</accession>
<sequence>MPAADSPRRRRSDVSEPNEQVTGLRLDQISTHVATLGDAEKFFVRYGRAVGGYLRAILQDPGATDEVMQELVLALLRRGGVAKWPGKGRFRDYLKAAARNAAITHLRRTGRQPAAAELGEVADPHSAGSAADRALLSEWQSCLLDRVWRALEGHERRTPGNICYTALKVFTEFPHEPSPRLAAIATQRTGHAVGAEAFRKQVSRARCLMAELILTEAARGVIPPTADGVEAELHELGLWSYVEDHLPDDWRTRFFSA</sequence>